<accession>A0A181CAL5</accession>
<dbReference type="InterPro" id="IPR036388">
    <property type="entry name" value="WH-like_DNA-bd_sf"/>
</dbReference>
<proteinExistence type="predicted"/>
<dbReference type="Pfam" id="PF00392">
    <property type="entry name" value="GntR"/>
    <property type="match status" value="1"/>
</dbReference>
<dbReference type="Pfam" id="PF07729">
    <property type="entry name" value="FCD"/>
    <property type="match status" value="1"/>
</dbReference>
<dbReference type="GO" id="GO:0003700">
    <property type="term" value="F:DNA-binding transcription factor activity"/>
    <property type="evidence" value="ECO:0007669"/>
    <property type="project" value="InterPro"/>
</dbReference>
<dbReference type="KEGG" id="kre:GWK63_07890"/>
<dbReference type="PANTHER" id="PTHR43537:SF49">
    <property type="entry name" value="TRANSCRIPTIONAL REGULATORY PROTEIN"/>
    <property type="match status" value="1"/>
</dbReference>
<organism evidence="4 5">
    <name type="scientific">Komagataeibacter rhaeticus</name>
    <dbReference type="NCBI Taxonomy" id="215221"/>
    <lineage>
        <taxon>Bacteria</taxon>
        <taxon>Pseudomonadati</taxon>
        <taxon>Pseudomonadota</taxon>
        <taxon>Alphaproteobacteria</taxon>
        <taxon>Acetobacterales</taxon>
        <taxon>Acetobacteraceae</taxon>
        <taxon>Komagataeibacter</taxon>
    </lineage>
</organism>
<dbReference type="SMART" id="SM00895">
    <property type="entry name" value="FCD"/>
    <property type="match status" value="1"/>
</dbReference>
<dbReference type="GeneID" id="85022071"/>
<reference evidence="4 5" key="1">
    <citation type="submission" date="2020-03" db="EMBL/GenBank/DDBJ databases">
        <title>Isolation of cellulose-producing strains, genome characterization and application of the synthesized cellulose films as an economical and sustainable material for piezoelectric sensor construction.</title>
        <authorList>
            <person name="Mangayil R.K."/>
        </authorList>
    </citation>
    <scope>NUCLEOTIDE SEQUENCE [LARGE SCALE GENOMIC DNA]</scope>
    <source>
        <strain evidence="4 5">ENS 9a1a</strain>
    </source>
</reference>
<keyword evidence="1" id="KW-0805">Transcription regulation</keyword>
<dbReference type="SUPFAM" id="SSF48008">
    <property type="entry name" value="GntR ligand-binding domain-like"/>
    <property type="match status" value="1"/>
</dbReference>
<dbReference type="InterPro" id="IPR036390">
    <property type="entry name" value="WH_DNA-bd_sf"/>
</dbReference>
<dbReference type="CDD" id="cd07377">
    <property type="entry name" value="WHTH_GntR"/>
    <property type="match status" value="1"/>
</dbReference>
<dbReference type="SUPFAM" id="SSF46785">
    <property type="entry name" value="Winged helix' DNA-binding domain"/>
    <property type="match status" value="1"/>
</dbReference>
<evidence type="ECO:0000256" key="2">
    <source>
        <dbReference type="ARBA" id="ARBA00023125"/>
    </source>
</evidence>
<evidence type="ECO:0000313" key="4">
    <source>
        <dbReference type="EMBL" id="QIP35393.1"/>
    </source>
</evidence>
<dbReference type="RefSeq" id="WP_007398641.1">
    <property type="nucleotide sequence ID" value="NZ_CALMTF010000100.1"/>
</dbReference>
<dbReference type="Gene3D" id="1.20.120.530">
    <property type="entry name" value="GntR ligand-binding domain-like"/>
    <property type="match status" value="1"/>
</dbReference>
<dbReference type="Proteomes" id="UP000502533">
    <property type="component" value="Chromosome"/>
</dbReference>
<dbReference type="EMBL" id="CP050139">
    <property type="protein sequence ID" value="QIP35393.1"/>
    <property type="molecule type" value="Genomic_DNA"/>
</dbReference>
<dbReference type="GO" id="GO:0003677">
    <property type="term" value="F:DNA binding"/>
    <property type="evidence" value="ECO:0007669"/>
    <property type="project" value="UniProtKB-KW"/>
</dbReference>
<evidence type="ECO:0000256" key="3">
    <source>
        <dbReference type="ARBA" id="ARBA00023163"/>
    </source>
</evidence>
<dbReference type="InterPro" id="IPR008920">
    <property type="entry name" value="TF_FadR/GntR_C"/>
</dbReference>
<evidence type="ECO:0000313" key="5">
    <source>
        <dbReference type="Proteomes" id="UP000502533"/>
    </source>
</evidence>
<dbReference type="Gene3D" id="1.10.10.10">
    <property type="entry name" value="Winged helix-like DNA-binding domain superfamily/Winged helix DNA-binding domain"/>
    <property type="match status" value="1"/>
</dbReference>
<dbReference type="InterPro" id="IPR000524">
    <property type="entry name" value="Tscrpt_reg_HTH_GntR"/>
</dbReference>
<dbReference type="AlphaFoldDB" id="A0A181CAL5"/>
<evidence type="ECO:0000256" key="1">
    <source>
        <dbReference type="ARBA" id="ARBA00023015"/>
    </source>
</evidence>
<protein>
    <submittedName>
        <fullName evidence="4">GntR family transcriptional regulator</fullName>
    </submittedName>
</protein>
<gene>
    <name evidence="4" type="ORF">GWK63_07890</name>
</gene>
<dbReference type="InterPro" id="IPR011711">
    <property type="entry name" value="GntR_C"/>
</dbReference>
<dbReference type="PROSITE" id="PS50949">
    <property type="entry name" value="HTH_GNTR"/>
    <property type="match status" value="1"/>
</dbReference>
<keyword evidence="2" id="KW-0238">DNA-binding</keyword>
<keyword evidence="5" id="KW-1185">Reference proteome</keyword>
<dbReference type="PANTHER" id="PTHR43537">
    <property type="entry name" value="TRANSCRIPTIONAL REGULATOR, GNTR FAMILY"/>
    <property type="match status" value="1"/>
</dbReference>
<sequence length="245" mass="27578">MTGEDELTENLNPAMARARSRRTARKDTTRAPTLASIVQERIQKAIASGVFTPGMWLEEESLGQMFSVSRTPVREALRRLAAQGTVEIRPRQGVIVTKMNDTRVIQTLEVIAELEAATARLAAERMSDAERDHLHTINEELSDIIRQGSRAGFDRHNERLHTAIRQGAHNEIMADSVTQMRQRVLPYTRVERMGSVEQMNVSHAQHQTIVHAILEGHGELAYQMMRVHVMQAGQLPEDETTDLAD</sequence>
<dbReference type="SMART" id="SM00345">
    <property type="entry name" value="HTH_GNTR"/>
    <property type="match status" value="1"/>
</dbReference>
<keyword evidence="3" id="KW-0804">Transcription</keyword>
<name>A0A181CAL5_9PROT</name>